<dbReference type="PANTHER" id="PTHR42912">
    <property type="entry name" value="METHYLTRANSFERASE"/>
    <property type="match status" value="1"/>
</dbReference>
<evidence type="ECO:0000256" key="1">
    <source>
        <dbReference type="SAM" id="MobiDB-lite"/>
    </source>
</evidence>
<dbReference type="KEGG" id="ffu:CLAFUR5_10501"/>
<accession>A0A9Q8PBZ1</accession>
<feature type="compositionally biased region" description="Pro residues" evidence="1">
    <location>
        <begin position="28"/>
        <end position="37"/>
    </location>
</feature>
<gene>
    <name evidence="3" type="ORF">CLAFUR5_10501</name>
</gene>
<feature type="transmembrane region" description="Helical" evidence="2">
    <location>
        <begin position="44"/>
        <end position="66"/>
    </location>
</feature>
<dbReference type="SUPFAM" id="SSF53335">
    <property type="entry name" value="S-adenosyl-L-methionine-dependent methyltransferases"/>
    <property type="match status" value="1"/>
</dbReference>
<reference evidence="3" key="2">
    <citation type="journal article" date="2022" name="Microb. Genom.">
        <title>A chromosome-scale genome assembly of the tomato pathogen Cladosporium fulvum reveals a compartmentalized genome architecture and the presence of a dispensable chromosome.</title>
        <authorList>
            <person name="Zaccaron A.Z."/>
            <person name="Chen L.H."/>
            <person name="Samaras A."/>
            <person name="Stergiopoulos I."/>
        </authorList>
    </citation>
    <scope>NUCLEOTIDE SEQUENCE</scope>
    <source>
        <strain evidence="3">Race5_Kim</strain>
    </source>
</reference>
<dbReference type="AlphaFoldDB" id="A0A9Q8PBZ1"/>
<evidence type="ECO:0000313" key="4">
    <source>
        <dbReference type="Proteomes" id="UP000756132"/>
    </source>
</evidence>
<dbReference type="Gene3D" id="3.40.50.150">
    <property type="entry name" value="Vaccinia Virus protein VP39"/>
    <property type="match status" value="1"/>
</dbReference>
<reference evidence="3" key="1">
    <citation type="submission" date="2021-12" db="EMBL/GenBank/DDBJ databases">
        <authorList>
            <person name="Zaccaron A."/>
            <person name="Stergiopoulos I."/>
        </authorList>
    </citation>
    <scope>NUCLEOTIDE SEQUENCE</scope>
    <source>
        <strain evidence="3">Race5_Kim</strain>
    </source>
</reference>
<keyword evidence="2" id="KW-1133">Transmembrane helix</keyword>
<keyword evidence="3" id="KW-0808">Transferase</keyword>
<dbReference type="OrthoDB" id="416496at2759"/>
<protein>
    <submittedName>
        <fullName evidence="3">Methyltransferase OMS1, mitochondrial</fullName>
    </submittedName>
</protein>
<feature type="region of interest" description="Disordered" evidence="1">
    <location>
        <begin position="1"/>
        <end position="39"/>
    </location>
</feature>
<keyword evidence="2" id="KW-0812">Transmembrane</keyword>
<dbReference type="GeneID" id="71990379"/>
<organism evidence="3 4">
    <name type="scientific">Passalora fulva</name>
    <name type="common">Tomato leaf mold</name>
    <name type="synonym">Cladosporium fulvum</name>
    <dbReference type="NCBI Taxonomy" id="5499"/>
    <lineage>
        <taxon>Eukaryota</taxon>
        <taxon>Fungi</taxon>
        <taxon>Dikarya</taxon>
        <taxon>Ascomycota</taxon>
        <taxon>Pezizomycotina</taxon>
        <taxon>Dothideomycetes</taxon>
        <taxon>Dothideomycetidae</taxon>
        <taxon>Mycosphaerellales</taxon>
        <taxon>Mycosphaerellaceae</taxon>
        <taxon>Fulvia</taxon>
    </lineage>
</organism>
<keyword evidence="2" id="KW-0472">Membrane</keyword>
<evidence type="ECO:0000256" key="2">
    <source>
        <dbReference type="SAM" id="Phobius"/>
    </source>
</evidence>
<dbReference type="InterPro" id="IPR029063">
    <property type="entry name" value="SAM-dependent_MTases_sf"/>
</dbReference>
<name>A0A9Q8PBZ1_PASFU</name>
<dbReference type="Proteomes" id="UP000756132">
    <property type="component" value="Chromosome 7"/>
</dbReference>
<dbReference type="PANTHER" id="PTHR42912:SF83">
    <property type="entry name" value="METHYLTRANSFERASE TYPE 11 DOMAIN-CONTAINING PROTEIN"/>
    <property type="match status" value="1"/>
</dbReference>
<keyword evidence="3" id="KW-0489">Methyltransferase</keyword>
<dbReference type="EMBL" id="CP090169">
    <property type="protein sequence ID" value="UJO19621.1"/>
    <property type="molecule type" value="Genomic_DNA"/>
</dbReference>
<dbReference type="GO" id="GO:0032259">
    <property type="term" value="P:methylation"/>
    <property type="evidence" value="ECO:0007669"/>
    <property type="project" value="UniProtKB-KW"/>
</dbReference>
<dbReference type="GO" id="GO:0008168">
    <property type="term" value="F:methyltransferase activity"/>
    <property type="evidence" value="ECO:0007669"/>
    <property type="project" value="UniProtKB-KW"/>
</dbReference>
<dbReference type="RefSeq" id="XP_047763987.1">
    <property type="nucleotide sequence ID" value="XM_047909649.1"/>
</dbReference>
<sequence length="336" mass="37221">MYKKQQSPTKDVNVNRGNTQGASGFPTVGPPGSAPPAKPEKSQAIVWTISSLLAGGIAFYCANLYVAADQPCQNPAIKDVKEQKDVAGRYDYTADSFDSEVGLSEWLMGVNGIRKALLQTCTGHVLEVSCGTGRNLGYYDIGEHGRVDSLTFVDLSPQMVEVCRKKFDALFGNERMGLKSGLSIRFLPGSALGQMPLAPTDPPKKYDTIIQTMGLCSTDKPVEIVANMMEHLDTANPEARILLLEHGRSYRDWLNNILDNSAEKHAEIHGCWFNRDIGALVEEAAGQVGLEVTRERRHHLGTTWVFELRPKQRHLQNQNAEVEEKGERGSWFGWFK</sequence>
<keyword evidence="4" id="KW-1185">Reference proteome</keyword>
<dbReference type="Pfam" id="PF13489">
    <property type="entry name" value="Methyltransf_23"/>
    <property type="match status" value="1"/>
</dbReference>
<feature type="compositionally biased region" description="Polar residues" evidence="1">
    <location>
        <begin position="1"/>
        <end position="22"/>
    </location>
</feature>
<evidence type="ECO:0000313" key="3">
    <source>
        <dbReference type="EMBL" id="UJO19621.1"/>
    </source>
</evidence>
<dbReference type="CDD" id="cd02440">
    <property type="entry name" value="AdoMet_MTases"/>
    <property type="match status" value="1"/>
</dbReference>
<proteinExistence type="predicted"/>
<dbReference type="InterPro" id="IPR050508">
    <property type="entry name" value="Methyltransf_Superfamily"/>
</dbReference>